<dbReference type="InterPro" id="IPR036594">
    <property type="entry name" value="Meth_synthase_dom"/>
</dbReference>
<dbReference type="Pfam" id="PF02310">
    <property type="entry name" value="B12-binding"/>
    <property type="match status" value="1"/>
</dbReference>
<keyword evidence="8" id="KW-1185">Reference proteome</keyword>
<evidence type="ECO:0000256" key="5">
    <source>
        <dbReference type="ARBA" id="ARBA00023307"/>
    </source>
</evidence>
<dbReference type="GO" id="GO:0005829">
    <property type="term" value="C:cytosol"/>
    <property type="evidence" value="ECO:0007669"/>
    <property type="project" value="TreeGrafter"/>
</dbReference>
<dbReference type="SUPFAM" id="SSF52242">
    <property type="entry name" value="Cobalamin (vitamin B12)-binding domain"/>
    <property type="match status" value="1"/>
</dbReference>
<dbReference type="GO" id="GO:0008705">
    <property type="term" value="F:methionine synthase activity"/>
    <property type="evidence" value="ECO:0007669"/>
    <property type="project" value="TreeGrafter"/>
</dbReference>
<dbReference type="GO" id="GO:0046653">
    <property type="term" value="P:tetrahydrofolate metabolic process"/>
    <property type="evidence" value="ECO:0007669"/>
    <property type="project" value="TreeGrafter"/>
</dbReference>
<dbReference type="Gene3D" id="1.10.1240.10">
    <property type="entry name" value="Methionine synthase domain"/>
    <property type="match status" value="1"/>
</dbReference>
<dbReference type="InterPro" id="IPR009050">
    <property type="entry name" value="Globin-like_sf"/>
</dbReference>
<feature type="domain" description="B12-binding" evidence="6">
    <location>
        <begin position="86"/>
        <end position="211"/>
    </location>
</feature>
<dbReference type="PROSITE" id="PS51332">
    <property type="entry name" value="B12_BINDING"/>
    <property type="match status" value="1"/>
</dbReference>
<protein>
    <submittedName>
        <fullName evidence="7">Cobalamin-binding protein</fullName>
    </submittedName>
</protein>
<evidence type="ECO:0000256" key="2">
    <source>
        <dbReference type="ARBA" id="ARBA00022723"/>
    </source>
</evidence>
<dbReference type="SUPFAM" id="SSF46458">
    <property type="entry name" value="Globin-like"/>
    <property type="match status" value="1"/>
</dbReference>
<dbReference type="InterPro" id="IPR036724">
    <property type="entry name" value="Cobalamin-bd_sf"/>
</dbReference>
<dbReference type="Gene3D" id="1.10.490.20">
    <property type="entry name" value="Phycocyanins"/>
    <property type="match status" value="1"/>
</dbReference>
<evidence type="ECO:0000256" key="1">
    <source>
        <dbReference type="ARBA" id="ARBA00008182"/>
    </source>
</evidence>
<dbReference type="AlphaFoldDB" id="A0A918AJ34"/>
<dbReference type="InterPro" id="IPR003759">
    <property type="entry name" value="Cbl-bd_cap"/>
</dbReference>
<comment type="similarity">
    <text evidence="1">Belongs to the phycobiliprotein family.</text>
</comment>
<sequence>MTDREELMAALAAADERAAVAVALRLLDRGVPAETVLLDLVAEAQAEVGRRWQVNEWSVAREHAATAINERVIAAVGSRVDVPPTKGHVVVSCLDGEWHAVPPRIVAEVLRGRGWRVTFLGASVPTAHLVSYLHEHGPDAVALSCTLSRSLPRADQVVAACRATGTPVLVGGRGFGADGRWAKQLGVDSWAPTAPAAAELLEHPEWRRTAQPAPPRRADPEYAALRTRRAELIGAAVDALYERFPPMRGYDERRLDATLEDVGHIVDFLSASVYVDDVELFGEFMAWTAEVLAARGVPVASTEVAMSAMSRVLEDHPRALRHLDHGRQVVRVA</sequence>
<dbReference type="InterPro" id="IPR038719">
    <property type="entry name" value="Phycobilisome_asu/bsu_sf"/>
</dbReference>
<keyword evidence="3" id="KW-0157">Chromophore</keyword>
<reference evidence="7" key="2">
    <citation type="submission" date="2020-09" db="EMBL/GenBank/DDBJ databases">
        <authorList>
            <person name="Sun Q."/>
            <person name="Ohkuma M."/>
        </authorList>
    </citation>
    <scope>NUCLEOTIDE SEQUENCE</scope>
    <source>
        <strain evidence="7">JCM 3313</strain>
    </source>
</reference>
<reference evidence="7" key="1">
    <citation type="journal article" date="2014" name="Int. J. Syst. Evol. Microbiol.">
        <title>Complete genome sequence of Corynebacterium casei LMG S-19264T (=DSM 44701T), isolated from a smear-ripened cheese.</title>
        <authorList>
            <consortium name="US DOE Joint Genome Institute (JGI-PGF)"/>
            <person name="Walter F."/>
            <person name="Albersmeier A."/>
            <person name="Kalinowski J."/>
            <person name="Ruckert C."/>
        </authorList>
    </citation>
    <scope>NUCLEOTIDE SEQUENCE</scope>
    <source>
        <strain evidence="7">JCM 3313</strain>
    </source>
</reference>
<dbReference type="Gene3D" id="3.40.50.280">
    <property type="entry name" value="Cobalamin-binding domain"/>
    <property type="match status" value="1"/>
</dbReference>
<dbReference type="PANTHER" id="PTHR45833:SF1">
    <property type="entry name" value="METHIONINE SYNTHASE"/>
    <property type="match status" value="1"/>
</dbReference>
<evidence type="ECO:0000256" key="4">
    <source>
        <dbReference type="ARBA" id="ARBA00023285"/>
    </source>
</evidence>
<keyword evidence="4" id="KW-0170">Cobalt</keyword>
<evidence type="ECO:0000256" key="3">
    <source>
        <dbReference type="ARBA" id="ARBA00022991"/>
    </source>
</evidence>
<gene>
    <name evidence="7" type="ORF">GCM10010185_15310</name>
</gene>
<dbReference type="EMBL" id="BMRG01000002">
    <property type="protein sequence ID" value="GGP44524.1"/>
    <property type="molecule type" value="Genomic_DNA"/>
</dbReference>
<comment type="caution">
    <text evidence="7">The sequence shown here is derived from an EMBL/GenBank/DDBJ whole genome shotgun (WGS) entry which is preliminary data.</text>
</comment>
<evidence type="ECO:0000313" key="7">
    <source>
        <dbReference type="EMBL" id="GGP44524.1"/>
    </source>
</evidence>
<name>A0A918AJ34_9PSEU</name>
<keyword evidence="2" id="KW-0479">Metal-binding</keyword>
<dbReference type="Proteomes" id="UP000639606">
    <property type="component" value="Unassembled WGS sequence"/>
</dbReference>
<dbReference type="PANTHER" id="PTHR45833">
    <property type="entry name" value="METHIONINE SYNTHASE"/>
    <property type="match status" value="1"/>
</dbReference>
<evidence type="ECO:0000313" key="8">
    <source>
        <dbReference type="Proteomes" id="UP000639606"/>
    </source>
</evidence>
<keyword evidence="5" id="KW-0089">Bile pigment</keyword>
<proteinExistence type="inferred from homology"/>
<dbReference type="InterPro" id="IPR006158">
    <property type="entry name" value="Cobalamin-bd"/>
</dbReference>
<accession>A0A918AJ34</accession>
<dbReference type="GO" id="GO:0050667">
    <property type="term" value="P:homocysteine metabolic process"/>
    <property type="evidence" value="ECO:0007669"/>
    <property type="project" value="TreeGrafter"/>
</dbReference>
<dbReference type="Pfam" id="PF02607">
    <property type="entry name" value="B12-binding_2"/>
    <property type="match status" value="1"/>
</dbReference>
<dbReference type="InterPro" id="IPR050554">
    <property type="entry name" value="Met_Synthase/Corrinoid"/>
</dbReference>
<dbReference type="GO" id="GO:0046872">
    <property type="term" value="F:metal ion binding"/>
    <property type="evidence" value="ECO:0007669"/>
    <property type="project" value="UniProtKB-KW"/>
</dbReference>
<dbReference type="GO" id="GO:0031419">
    <property type="term" value="F:cobalamin binding"/>
    <property type="evidence" value="ECO:0007669"/>
    <property type="project" value="InterPro"/>
</dbReference>
<dbReference type="RefSeq" id="WP_229795219.1">
    <property type="nucleotide sequence ID" value="NZ_BMRG01000002.1"/>
</dbReference>
<evidence type="ECO:0000259" key="6">
    <source>
        <dbReference type="PROSITE" id="PS51332"/>
    </source>
</evidence>
<organism evidence="7 8">
    <name type="scientific">Saccharothrix coeruleofusca</name>
    <dbReference type="NCBI Taxonomy" id="33919"/>
    <lineage>
        <taxon>Bacteria</taxon>
        <taxon>Bacillati</taxon>
        <taxon>Actinomycetota</taxon>
        <taxon>Actinomycetes</taxon>
        <taxon>Pseudonocardiales</taxon>
        <taxon>Pseudonocardiaceae</taxon>
        <taxon>Saccharothrix</taxon>
    </lineage>
</organism>